<keyword evidence="4" id="KW-1185">Reference proteome</keyword>
<accession>A0A6A4BYK7</accession>
<dbReference type="AlphaFoldDB" id="A0A6A4BYK7"/>
<comment type="caution">
    <text evidence="3">The sequence shown here is derived from an EMBL/GenBank/DDBJ whole genome shotgun (WGS) entry which is preliminary data.</text>
</comment>
<evidence type="ECO:0000313" key="3">
    <source>
        <dbReference type="EMBL" id="KAE9282443.1"/>
    </source>
</evidence>
<feature type="compositionally biased region" description="Polar residues" evidence="2">
    <location>
        <begin position="23"/>
        <end position="33"/>
    </location>
</feature>
<evidence type="ECO:0000256" key="1">
    <source>
        <dbReference type="SAM" id="Coils"/>
    </source>
</evidence>
<reference evidence="3 4" key="1">
    <citation type="submission" date="2018-08" db="EMBL/GenBank/DDBJ databases">
        <title>Genomic investigation of the strawberry pathogen Phytophthora fragariae indicates pathogenicity is determined by transcriptional variation in three key races.</title>
        <authorList>
            <person name="Adams T.M."/>
            <person name="Armitage A.D."/>
            <person name="Sobczyk M.K."/>
            <person name="Bates H.J."/>
            <person name="Dunwell J.M."/>
            <person name="Nellist C.F."/>
            <person name="Harrison R.J."/>
        </authorList>
    </citation>
    <scope>NUCLEOTIDE SEQUENCE [LARGE SCALE GENOMIC DNA]</scope>
    <source>
        <strain evidence="3 4">SCRP333</strain>
    </source>
</reference>
<feature type="compositionally biased region" description="Basic and acidic residues" evidence="2">
    <location>
        <begin position="34"/>
        <end position="44"/>
    </location>
</feature>
<feature type="coiled-coil region" evidence="1">
    <location>
        <begin position="170"/>
        <end position="204"/>
    </location>
</feature>
<sequence length="223" mass="24965">MPRATKKSGKTSGKNTNVRPRATSKSKPSQASSEDTHHSKQERGQDEDEVDGESAKNKTARVTRNATAEAAEGVEGETIRQTSDDQELSLADLAEALSSSLFYVFAHRYRAARNAHKDVDYQRLSETDNFKSFKGHVEELRAKEPELKVLLKKALAEQREIDAGKPMKNIEALEKEIAMLDVQLKEDVAKCKQLKVDIEQQEEQHSLTISKLKESCEVEIGKL</sequence>
<keyword evidence="1" id="KW-0175">Coiled coil</keyword>
<gene>
    <name evidence="3" type="ORF">PR003_g27406</name>
</gene>
<dbReference type="EMBL" id="QXFT01003814">
    <property type="protein sequence ID" value="KAE9282443.1"/>
    <property type="molecule type" value="Genomic_DNA"/>
</dbReference>
<name>A0A6A4BYK7_9STRA</name>
<protein>
    <submittedName>
        <fullName evidence="3">Uncharacterized protein</fullName>
    </submittedName>
</protein>
<feature type="region of interest" description="Disordered" evidence="2">
    <location>
        <begin position="1"/>
        <end position="84"/>
    </location>
</feature>
<proteinExistence type="predicted"/>
<evidence type="ECO:0000313" key="4">
    <source>
        <dbReference type="Proteomes" id="UP000434957"/>
    </source>
</evidence>
<dbReference type="Proteomes" id="UP000434957">
    <property type="component" value="Unassembled WGS sequence"/>
</dbReference>
<organism evidence="3 4">
    <name type="scientific">Phytophthora rubi</name>
    <dbReference type="NCBI Taxonomy" id="129364"/>
    <lineage>
        <taxon>Eukaryota</taxon>
        <taxon>Sar</taxon>
        <taxon>Stramenopiles</taxon>
        <taxon>Oomycota</taxon>
        <taxon>Peronosporomycetes</taxon>
        <taxon>Peronosporales</taxon>
        <taxon>Peronosporaceae</taxon>
        <taxon>Phytophthora</taxon>
    </lineage>
</organism>
<evidence type="ECO:0000256" key="2">
    <source>
        <dbReference type="SAM" id="MobiDB-lite"/>
    </source>
</evidence>